<dbReference type="OrthoDB" id="7699017at2759"/>
<sequence length="102" mass="11828">MGTLRLNTIKLSNETKNFIPYIKMNSTTTKLTGSASQLKRLVLILPLALYDRIKDPYDEVWKLLFLLREICCIVSSPALTIQRQYHMSPRMLLFAIDNIQKI</sequence>
<accession>A0A232F067</accession>
<protein>
    <submittedName>
        <fullName evidence="1">Uncharacterized protein</fullName>
    </submittedName>
</protein>
<evidence type="ECO:0000313" key="2">
    <source>
        <dbReference type="Proteomes" id="UP000215335"/>
    </source>
</evidence>
<gene>
    <name evidence="1" type="ORF">TSAR_015936</name>
</gene>
<reference evidence="1 2" key="1">
    <citation type="journal article" date="2017" name="Curr. Biol.">
        <title>The Evolution of Venom by Co-option of Single-Copy Genes.</title>
        <authorList>
            <person name="Martinson E.O."/>
            <person name="Mrinalini"/>
            <person name="Kelkar Y.D."/>
            <person name="Chang C.H."/>
            <person name="Werren J.H."/>
        </authorList>
    </citation>
    <scope>NUCLEOTIDE SEQUENCE [LARGE SCALE GENOMIC DNA]</scope>
    <source>
        <strain evidence="1 2">Alberta</strain>
        <tissue evidence="1">Whole body</tissue>
    </source>
</reference>
<name>A0A232F067_9HYME</name>
<proteinExistence type="predicted"/>
<organism evidence="1 2">
    <name type="scientific">Trichomalopsis sarcophagae</name>
    <dbReference type="NCBI Taxonomy" id="543379"/>
    <lineage>
        <taxon>Eukaryota</taxon>
        <taxon>Metazoa</taxon>
        <taxon>Ecdysozoa</taxon>
        <taxon>Arthropoda</taxon>
        <taxon>Hexapoda</taxon>
        <taxon>Insecta</taxon>
        <taxon>Pterygota</taxon>
        <taxon>Neoptera</taxon>
        <taxon>Endopterygota</taxon>
        <taxon>Hymenoptera</taxon>
        <taxon>Apocrita</taxon>
        <taxon>Proctotrupomorpha</taxon>
        <taxon>Chalcidoidea</taxon>
        <taxon>Pteromalidae</taxon>
        <taxon>Pteromalinae</taxon>
        <taxon>Trichomalopsis</taxon>
    </lineage>
</organism>
<comment type="caution">
    <text evidence="1">The sequence shown here is derived from an EMBL/GenBank/DDBJ whole genome shotgun (WGS) entry which is preliminary data.</text>
</comment>
<dbReference type="Proteomes" id="UP000215335">
    <property type="component" value="Unassembled WGS sequence"/>
</dbReference>
<keyword evidence="2" id="KW-1185">Reference proteome</keyword>
<dbReference type="EMBL" id="NNAY01001386">
    <property type="protein sequence ID" value="OXU24156.1"/>
    <property type="molecule type" value="Genomic_DNA"/>
</dbReference>
<evidence type="ECO:0000313" key="1">
    <source>
        <dbReference type="EMBL" id="OXU24156.1"/>
    </source>
</evidence>
<dbReference type="AlphaFoldDB" id="A0A232F067"/>